<feature type="compositionally biased region" description="Basic residues" evidence="1">
    <location>
        <begin position="124"/>
        <end position="135"/>
    </location>
</feature>
<keyword evidence="3" id="KW-1185">Reference proteome</keyword>
<dbReference type="Proteomes" id="UP001501570">
    <property type="component" value="Unassembled WGS sequence"/>
</dbReference>
<proteinExistence type="predicted"/>
<sequence>MPRGSQHPCGVAYGPVGNGDGRCAEALERYLEMYHLASDCSRDDTGHRGMGAAERLRRSSATEFAGPAITLSRTAATPAGRRRRGAVTGAAHRGQRRADGQGEHNDAGVSARGGSPLSGPGTHVCRKVRNGIRHR</sequence>
<evidence type="ECO:0000313" key="2">
    <source>
        <dbReference type="EMBL" id="GAA5193361.1"/>
    </source>
</evidence>
<evidence type="ECO:0000313" key="3">
    <source>
        <dbReference type="Proteomes" id="UP001501570"/>
    </source>
</evidence>
<comment type="caution">
    <text evidence="2">The sequence shown here is derived from an EMBL/GenBank/DDBJ whole genome shotgun (WGS) entry which is preliminary data.</text>
</comment>
<name>A0ABP9SB20_9ACTN</name>
<protein>
    <submittedName>
        <fullName evidence="2">Uncharacterized protein</fullName>
    </submittedName>
</protein>
<feature type="compositionally biased region" description="Basic and acidic residues" evidence="1">
    <location>
        <begin position="96"/>
        <end position="106"/>
    </location>
</feature>
<gene>
    <name evidence="2" type="ORF">GCM10023322_55200</name>
</gene>
<accession>A0ABP9SB20</accession>
<reference evidence="3" key="1">
    <citation type="journal article" date="2019" name="Int. J. Syst. Evol. Microbiol.">
        <title>The Global Catalogue of Microorganisms (GCM) 10K type strain sequencing project: providing services to taxonomists for standard genome sequencing and annotation.</title>
        <authorList>
            <consortium name="The Broad Institute Genomics Platform"/>
            <consortium name="The Broad Institute Genome Sequencing Center for Infectious Disease"/>
            <person name="Wu L."/>
            <person name="Ma J."/>
        </authorList>
    </citation>
    <scope>NUCLEOTIDE SEQUENCE [LARGE SCALE GENOMIC DNA]</scope>
    <source>
        <strain evidence="3">JCM 18304</strain>
    </source>
</reference>
<organism evidence="2 3">
    <name type="scientific">Rugosimonospora acidiphila</name>
    <dbReference type="NCBI Taxonomy" id="556531"/>
    <lineage>
        <taxon>Bacteria</taxon>
        <taxon>Bacillati</taxon>
        <taxon>Actinomycetota</taxon>
        <taxon>Actinomycetes</taxon>
        <taxon>Micromonosporales</taxon>
        <taxon>Micromonosporaceae</taxon>
        <taxon>Rugosimonospora</taxon>
    </lineage>
</organism>
<dbReference type="EMBL" id="BAABJQ010000019">
    <property type="protein sequence ID" value="GAA5193361.1"/>
    <property type="molecule type" value="Genomic_DNA"/>
</dbReference>
<feature type="region of interest" description="Disordered" evidence="1">
    <location>
        <begin position="41"/>
        <end position="135"/>
    </location>
</feature>
<evidence type="ECO:0000256" key="1">
    <source>
        <dbReference type="SAM" id="MobiDB-lite"/>
    </source>
</evidence>